<dbReference type="RefSeq" id="WP_013326076.1">
    <property type="nucleotide sequence ID" value="NC_014506.1"/>
</dbReference>
<dbReference type="HOGENOM" id="CLU_1331347_0_0_7"/>
<keyword evidence="1" id="KW-0812">Transmembrane</keyword>
<dbReference type="InterPro" id="IPR012902">
    <property type="entry name" value="N_methyl_site"/>
</dbReference>
<reference evidence="3" key="1">
    <citation type="journal article" date="2010" name="Stand. Genomic Sci.">
        <title>Complete genome sequence of Sulfurimonas autotrophica type strain (OK10).</title>
        <authorList>
            <person name="Sikorski J."/>
            <person name="Munk C."/>
            <person name="Lapidus A."/>
            <person name="Djao O."/>
            <person name="Lucas S."/>
            <person name="Glavina Del Rio T."/>
            <person name="Nolan M."/>
            <person name="Tice H."/>
            <person name="Han C."/>
            <person name="Cheng J."/>
            <person name="Tapia R."/>
            <person name="Goodwin L."/>
            <person name="Pitluck S."/>
            <person name="Liolios K."/>
            <person name="Ivanova N."/>
            <person name="Mavromatis K."/>
            <person name="Mikhailova N."/>
            <person name="Pati A."/>
            <person name="Sims D."/>
            <person name="Meincke L."/>
            <person name="Brettin T."/>
            <person name="Detter J."/>
            <person name="Chen A."/>
            <person name="Palaniappan K."/>
            <person name="Land M."/>
            <person name="Hauser L."/>
            <person name="Chang Y."/>
            <person name="Jeffries C."/>
            <person name="Rohde M."/>
            <person name="Lang E."/>
            <person name="Spring S."/>
            <person name="Goker M."/>
            <person name="Woyke T."/>
            <person name="Bristow J."/>
            <person name="Eisen J."/>
            <person name="Markowitz V."/>
            <person name="Hugenholtz P."/>
            <person name="Kyrpides N."/>
            <person name="Klenk H."/>
        </authorList>
    </citation>
    <scope>NUCLEOTIDE SEQUENCE [LARGE SCALE GENOMIC DNA]</scope>
    <source>
        <strain evidence="3">ATCC BAA-671 / DSM 16294 / JCM 11897 / OK10</strain>
    </source>
</reference>
<dbReference type="AlphaFoldDB" id="E0UU11"/>
<dbReference type="NCBIfam" id="TIGR02532">
    <property type="entry name" value="IV_pilin_GFxxxE"/>
    <property type="match status" value="1"/>
</dbReference>
<keyword evidence="3" id="KW-1185">Reference proteome</keyword>
<dbReference type="eggNOG" id="COG2165">
    <property type="taxonomic scope" value="Bacteria"/>
</dbReference>
<keyword evidence="1" id="KW-1133">Transmembrane helix</keyword>
<keyword evidence="1" id="KW-0472">Membrane</keyword>
<dbReference type="Proteomes" id="UP000007803">
    <property type="component" value="Chromosome"/>
</dbReference>
<protein>
    <recommendedName>
        <fullName evidence="4">Prepilin-type N-terminal cleavage/methylation domain-containing protein</fullName>
    </recommendedName>
</protein>
<evidence type="ECO:0000256" key="1">
    <source>
        <dbReference type="SAM" id="Phobius"/>
    </source>
</evidence>
<accession>E0UU11</accession>
<evidence type="ECO:0008006" key="4">
    <source>
        <dbReference type="Google" id="ProtNLM"/>
    </source>
</evidence>
<organism evidence="2 3">
    <name type="scientific">Sulfurimonas autotrophica (strain ATCC BAA-671 / DSM 16294 / JCM 11897 / OK10)</name>
    <dbReference type="NCBI Taxonomy" id="563040"/>
    <lineage>
        <taxon>Bacteria</taxon>
        <taxon>Pseudomonadati</taxon>
        <taxon>Campylobacterota</taxon>
        <taxon>Epsilonproteobacteria</taxon>
        <taxon>Campylobacterales</taxon>
        <taxon>Sulfurimonadaceae</taxon>
        <taxon>Sulfurimonas</taxon>
    </lineage>
</organism>
<dbReference type="STRING" id="563040.Saut_0271"/>
<name>E0UU11_SULAO</name>
<dbReference type="EMBL" id="CP002205">
    <property type="protein sequence ID" value="ADN08320.1"/>
    <property type="molecule type" value="Genomic_DNA"/>
</dbReference>
<gene>
    <name evidence="2" type="ordered locus">Saut_0271</name>
</gene>
<evidence type="ECO:0000313" key="2">
    <source>
        <dbReference type="EMBL" id="ADN08320.1"/>
    </source>
</evidence>
<feature type="transmembrane region" description="Helical" evidence="1">
    <location>
        <begin position="6"/>
        <end position="28"/>
    </location>
</feature>
<dbReference type="KEGG" id="sua:Saut_0271"/>
<dbReference type="SUPFAM" id="SSF54523">
    <property type="entry name" value="Pili subunits"/>
    <property type="match status" value="1"/>
</dbReference>
<evidence type="ECO:0000313" key="3">
    <source>
        <dbReference type="Proteomes" id="UP000007803"/>
    </source>
</evidence>
<dbReference type="Pfam" id="PF07963">
    <property type="entry name" value="N_methyl"/>
    <property type="match status" value="1"/>
</dbReference>
<dbReference type="InterPro" id="IPR045584">
    <property type="entry name" value="Pilin-like"/>
</dbReference>
<proteinExistence type="predicted"/>
<sequence>MKKAFTLVEMLVAIVLITLLIGVAIFSFRMQLLTIHKTKTEAINDVLKYNQIKSALESIKYYVVQEYDMLHQPIRKLDYFFSADETHALFMTNNPVYTDKVSLVELSCLNHSLIYKEELLYGNMDYLQPSFSLKNTHKLKIYNDLDKCEFYYINNQGALVRQIAKEIPKEIYLKIKKDEKDISVYSKIEEDDNQTAARTYNAIYEE</sequence>